<dbReference type="RefSeq" id="WP_074754120.1">
    <property type="nucleotide sequence ID" value="NZ_FOGJ01000002.1"/>
</dbReference>
<dbReference type="Proteomes" id="UP000182584">
    <property type="component" value="Unassembled WGS sequence"/>
</dbReference>
<dbReference type="SUPFAM" id="SSF53822">
    <property type="entry name" value="Periplasmic binding protein-like I"/>
    <property type="match status" value="1"/>
</dbReference>
<reference evidence="2 3" key="1">
    <citation type="submission" date="2016-10" db="EMBL/GenBank/DDBJ databases">
        <authorList>
            <person name="de Groot N.N."/>
        </authorList>
    </citation>
    <scope>NUCLEOTIDE SEQUENCE [LARGE SCALE GENOMIC DNA]</scope>
    <source>
        <strain evidence="2 3">AR40</strain>
    </source>
</reference>
<dbReference type="Pfam" id="PF04392">
    <property type="entry name" value="ABC_sub_bind"/>
    <property type="match status" value="1"/>
</dbReference>
<dbReference type="PANTHER" id="PTHR35271">
    <property type="entry name" value="ABC TRANSPORTER, SUBSTRATE-BINDING LIPOPROTEIN-RELATED"/>
    <property type="match status" value="1"/>
</dbReference>
<dbReference type="OrthoDB" id="9776955at2"/>
<sequence>MKKTQITKKLMSLGMAAAMAFALVGCGGAGIGNAGSDNQAADGVKEYTIGICNYVDDASLNQIVDNIQNELDVIAEREGVKFNIKYDNANADANVLSQIIANFQADNVDLMIGVTTPVAMAMQGATEGQDIPVVFSAVSDPVSAGLVASLDAPGSNITGTSDMLNTEAIMNMILAANPDISKVGLLYDAGQDSSTTAINDAKTFLEAKGIEIIEQTGTNVEEVTLAANALVSEGAEAVFTPTDNTIMTAELSIYEIFREAGIPHYCGADSFALNGAFLGFGVNYANLGIETADMAADILLKQQDPASIPVKTFDNGIVTLNEEMMEVMGMTLDDAKEAFGEYASSIQTIKTAENFE</sequence>
<dbReference type="AlphaFoldDB" id="A0A1H9LY07"/>
<dbReference type="InterPro" id="IPR007487">
    <property type="entry name" value="ABC_transpt-TYRBP-like"/>
</dbReference>
<dbReference type="Gene3D" id="3.40.50.2300">
    <property type="match status" value="2"/>
</dbReference>
<dbReference type="eggNOG" id="COG2984">
    <property type="taxonomic scope" value="Bacteria"/>
</dbReference>
<keyword evidence="1" id="KW-0732">Signal</keyword>
<dbReference type="PROSITE" id="PS51257">
    <property type="entry name" value="PROKAR_LIPOPROTEIN"/>
    <property type="match status" value="1"/>
</dbReference>
<evidence type="ECO:0000313" key="3">
    <source>
        <dbReference type="Proteomes" id="UP000182584"/>
    </source>
</evidence>
<proteinExistence type="predicted"/>
<dbReference type="InterPro" id="IPR028082">
    <property type="entry name" value="Peripla_BP_I"/>
</dbReference>
<feature type="signal peptide" evidence="1">
    <location>
        <begin position="1"/>
        <end position="22"/>
    </location>
</feature>
<accession>A0A1H9LY07</accession>
<protein>
    <submittedName>
        <fullName evidence="2">Putative ABC transport system substrate-binding protein</fullName>
    </submittedName>
</protein>
<dbReference type="CDD" id="cd06325">
    <property type="entry name" value="PBP1_ABC_unchar_transporter"/>
    <property type="match status" value="1"/>
</dbReference>
<name>A0A1H9LY07_BUTFI</name>
<organism evidence="2 3">
    <name type="scientific">Butyrivibrio fibrisolvens</name>
    <dbReference type="NCBI Taxonomy" id="831"/>
    <lineage>
        <taxon>Bacteria</taxon>
        <taxon>Bacillati</taxon>
        <taxon>Bacillota</taxon>
        <taxon>Clostridia</taxon>
        <taxon>Lachnospirales</taxon>
        <taxon>Lachnospiraceae</taxon>
        <taxon>Butyrivibrio</taxon>
    </lineage>
</organism>
<dbReference type="PANTHER" id="PTHR35271:SF1">
    <property type="entry name" value="ABC TRANSPORTER, SUBSTRATE-BINDING LIPOPROTEIN"/>
    <property type="match status" value="1"/>
</dbReference>
<evidence type="ECO:0000313" key="2">
    <source>
        <dbReference type="EMBL" id="SER16238.1"/>
    </source>
</evidence>
<evidence type="ECO:0000256" key="1">
    <source>
        <dbReference type="SAM" id="SignalP"/>
    </source>
</evidence>
<dbReference type="EMBL" id="FOGJ01000002">
    <property type="protein sequence ID" value="SER16238.1"/>
    <property type="molecule type" value="Genomic_DNA"/>
</dbReference>
<feature type="chain" id="PRO_5039080752" evidence="1">
    <location>
        <begin position="23"/>
        <end position="356"/>
    </location>
</feature>
<gene>
    <name evidence="2" type="ORF">SAMN04487884_102232</name>
</gene>